<feature type="region of interest" description="Disordered" evidence="1">
    <location>
        <begin position="173"/>
        <end position="194"/>
    </location>
</feature>
<reference evidence="3 4" key="1">
    <citation type="journal article" date="2024" name="J. Plant Pathol.">
        <title>Sequence and assembly of the genome of Seiridium unicorne, isolate CBS 538.82, causal agent of cypress canker disease.</title>
        <authorList>
            <person name="Scali E."/>
            <person name="Rocca G.D."/>
            <person name="Danti R."/>
            <person name="Garbelotto M."/>
            <person name="Barberini S."/>
            <person name="Baroncelli R."/>
            <person name="Emiliani G."/>
        </authorList>
    </citation>
    <scope>NUCLEOTIDE SEQUENCE [LARGE SCALE GENOMIC DNA]</scope>
    <source>
        <strain evidence="3 4">BM-138-508</strain>
    </source>
</reference>
<keyword evidence="2" id="KW-1133">Transmembrane helix</keyword>
<organism evidence="3 4">
    <name type="scientific">Seiridium unicorne</name>
    <dbReference type="NCBI Taxonomy" id="138068"/>
    <lineage>
        <taxon>Eukaryota</taxon>
        <taxon>Fungi</taxon>
        <taxon>Dikarya</taxon>
        <taxon>Ascomycota</taxon>
        <taxon>Pezizomycotina</taxon>
        <taxon>Sordariomycetes</taxon>
        <taxon>Xylariomycetidae</taxon>
        <taxon>Amphisphaeriales</taxon>
        <taxon>Sporocadaceae</taxon>
        <taxon>Seiridium</taxon>
    </lineage>
</organism>
<evidence type="ECO:0000313" key="3">
    <source>
        <dbReference type="EMBL" id="KAK9413939.1"/>
    </source>
</evidence>
<accession>A0ABR2UHU5</accession>
<keyword evidence="2" id="KW-0812">Transmembrane</keyword>
<comment type="caution">
    <text evidence="3">The sequence shown here is derived from an EMBL/GenBank/DDBJ whole genome shotgun (WGS) entry which is preliminary data.</text>
</comment>
<feature type="region of interest" description="Disordered" evidence="1">
    <location>
        <begin position="642"/>
        <end position="695"/>
    </location>
</feature>
<proteinExistence type="predicted"/>
<keyword evidence="2" id="KW-0472">Membrane</keyword>
<name>A0ABR2UHU5_9PEZI</name>
<evidence type="ECO:0000313" key="4">
    <source>
        <dbReference type="Proteomes" id="UP001408356"/>
    </source>
</evidence>
<gene>
    <name evidence="3" type="ORF">SUNI508_11515</name>
</gene>
<feature type="transmembrane region" description="Helical" evidence="2">
    <location>
        <begin position="907"/>
        <end position="929"/>
    </location>
</feature>
<sequence>MLTNIAAQSTPRASMLHAYPSSSRMLRPATASLLKSRHRQQTRAYRFGMWSSYFDPEFQRDIRRRHRMLKHKYAETLNRKLKWDHDSLPRDPHAIIRRVMGRYWHPAGASWSSRSINGDGTPSWFGKINGSESTSNRCVYTSSNPIFGTDFDTWKTDLNGMVNTWTKRAHKGTKRAKSTFSAGAKRDQQESQAEADYVIDPITNRKVPKKTYGAVDNVSDDSTGTFKSYRSQFATFGPPGIDGKPEQQPIYSNGPPPPEEITKYNDVQAELEQSENLHQSPTIQSEEYSLNHLPPEEAAEVSEDIGKYNAAGYDRVQSAASSPVPKYEDLHKYKPSEYDHVESSVAEYPAHKYEDLHEYKPYRYNESTALDEEPTQGYHDLYKYRPYLDNDGAPIARSTPTYEDLDKYETFEHQEELKSAQATEKYEDLGKYDHSEFLDKAQAEESIPAYEDLDKYEQPYHYQEGKVTPESQQKYDDLDSYHPKSFDEHVSAEEEKPFHQYGDLDTYKAFRFQEPDGKPVSEHDTVESSLKEFDSKTEPWENLERSLLDHIAASNAADVEASANVHISRQRHRDLENSKMTGNFVRDFPEDFSRSWTLSETGLQQENTDSLKSGYEQEMQSKVQNAERGYSEALSRTANASVLETSLDRQSKPRTESALNRTKRSMSRHSRKQANADPYSRQPQGLETSYAEECGSETAGSTYVKMYGTLDNAGKDRISEPVSAIPLEQLVEELPSSSTAAASALESTVYRILSYDPTTNSVSTVETTSVAPDQAKPITPAEALLSLSYPLKFLPHFAPLFAQGFEMVSGNGDILIFRKTKDVPPSSGETQVPINPIDMMGKPAPLPSAAAFASPTGFINYDVPAAEEREPPFRSNIDVRREEPVFSGPKITQEALKKQKKSVTKRVLIGGVWIAGLSYALGVIGEYFATGGIDGRGPTGF</sequence>
<keyword evidence="4" id="KW-1185">Reference proteome</keyword>
<dbReference type="EMBL" id="JARVKF010000432">
    <property type="protein sequence ID" value="KAK9413939.1"/>
    <property type="molecule type" value="Genomic_DNA"/>
</dbReference>
<protein>
    <submittedName>
        <fullName evidence="3">Uncharacterized protein</fullName>
    </submittedName>
</protein>
<evidence type="ECO:0000256" key="1">
    <source>
        <dbReference type="SAM" id="MobiDB-lite"/>
    </source>
</evidence>
<feature type="region of interest" description="Disordered" evidence="1">
    <location>
        <begin position="239"/>
        <end position="262"/>
    </location>
</feature>
<feature type="compositionally biased region" description="Basic residues" evidence="1">
    <location>
        <begin position="661"/>
        <end position="672"/>
    </location>
</feature>
<feature type="compositionally biased region" description="Basic and acidic residues" evidence="1">
    <location>
        <begin position="646"/>
        <end position="655"/>
    </location>
</feature>
<evidence type="ECO:0000256" key="2">
    <source>
        <dbReference type="SAM" id="Phobius"/>
    </source>
</evidence>
<dbReference type="Proteomes" id="UP001408356">
    <property type="component" value="Unassembled WGS sequence"/>
</dbReference>